<dbReference type="InterPro" id="IPR050958">
    <property type="entry name" value="Cell_Adh-Cytoskel_Orgn"/>
</dbReference>
<feature type="non-terminal residue" evidence="4">
    <location>
        <position position="1"/>
    </location>
</feature>
<protein>
    <submittedName>
        <fullName evidence="4">HMCN1-like protein</fullName>
    </submittedName>
</protein>
<dbReference type="SUPFAM" id="SSF48726">
    <property type="entry name" value="Immunoglobulin"/>
    <property type="match status" value="3"/>
</dbReference>
<feature type="domain" description="Ig-like" evidence="3">
    <location>
        <begin position="174"/>
        <end position="273"/>
    </location>
</feature>
<dbReference type="Pfam" id="PF13927">
    <property type="entry name" value="Ig_3"/>
    <property type="match status" value="1"/>
</dbReference>
<keyword evidence="1" id="KW-0732">Signal</keyword>
<accession>A0ABY7ES95</accession>
<dbReference type="SMART" id="SM00409">
    <property type="entry name" value="IG"/>
    <property type="match status" value="3"/>
</dbReference>
<dbReference type="InterPro" id="IPR007110">
    <property type="entry name" value="Ig-like_dom"/>
</dbReference>
<dbReference type="Gene3D" id="2.60.40.10">
    <property type="entry name" value="Immunoglobulins"/>
    <property type="match status" value="3"/>
</dbReference>
<evidence type="ECO:0000313" key="5">
    <source>
        <dbReference type="Proteomes" id="UP001164746"/>
    </source>
</evidence>
<dbReference type="InterPro" id="IPR003599">
    <property type="entry name" value="Ig_sub"/>
</dbReference>
<feature type="non-terminal residue" evidence="4">
    <location>
        <position position="273"/>
    </location>
</feature>
<evidence type="ECO:0000313" key="4">
    <source>
        <dbReference type="EMBL" id="WAR12843.1"/>
    </source>
</evidence>
<keyword evidence="2" id="KW-1015">Disulfide bond</keyword>
<dbReference type="InterPro" id="IPR036179">
    <property type="entry name" value="Ig-like_dom_sf"/>
</dbReference>
<reference evidence="4" key="1">
    <citation type="submission" date="2022-11" db="EMBL/GenBank/DDBJ databases">
        <title>Centuries of genome instability and evolution in soft-shell clam transmissible cancer (bioRxiv).</title>
        <authorList>
            <person name="Hart S.F.M."/>
            <person name="Yonemitsu M.A."/>
            <person name="Giersch R.M."/>
            <person name="Beal B.F."/>
            <person name="Arriagada G."/>
            <person name="Davis B.W."/>
            <person name="Ostrander E.A."/>
            <person name="Goff S.P."/>
            <person name="Metzger M.J."/>
        </authorList>
    </citation>
    <scope>NUCLEOTIDE SEQUENCE</scope>
    <source>
        <strain evidence="4">MELC-2E11</strain>
        <tissue evidence="4">Siphon/mantle</tissue>
    </source>
</reference>
<dbReference type="InterPro" id="IPR013783">
    <property type="entry name" value="Ig-like_fold"/>
</dbReference>
<dbReference type="PROSITE" id="PS50835">
    <property type="entry name" value="IG_LIKE"/>
    <property type="match status" value="2"/>
</dbReference>
<keyword evidence="5" id="KW-1185">Reference proteome</keyword>
<dbReference type="PANTHER" id="PTHR45080:SF8">
    <property type="entry name" value="IG-LIKE DOMAIN-CONTAINING PROTEIN"/>
    <property type="match status" value="1"/>
</dbReference>
<evidence type="ECO:0000259" key="3">
    <source>
        <dbReference type="PROSITE" id="PS50835"/>
    </source>
</evidence>
<dbReference type="SMART" id="SM00408">
    <property type="entry name" value="IGc2"/>
    <property type="match status" value="2"/>
</dbReference>
<evidence type="ECO:0000256" key="2">
    <source>
        <dbReference type="ARBA" id="ARBA00023157"/>
    </source>
</evidence>
<organism evidence="4 5">
    <name type="scientific">Mya arenaria</name>
    <name type="common">Soft-shell clam</name>
    <dbReference type="NCBI Taxonomy" id="6604"/>
    <lineage>
        <taxon>Eukaryota</taxon>
        <taxon>Metazoa</taxon>
        <taxon>Spiralia</taxon>
        <taxon>Lophotrochozoa</taxon>
        <taxon>Mollusca</taxon>
        <taxon>Bivalvia</taxon>
        <taxon>Autobranchia</taxon>
        <taxon>Heteroconchia</taxon>
        <taxon>Euheterodonta</taxon>
        <taxon>Imparidentia</taxon>
        <taxon>Neoheterodontei</taxon>
        <taxon>Myida</taxon>
        <taxon>Myoidea</taxon>
        <taxon>Myidae</taxon>
        <taxon>Mya</taxon>
    </lineage>
</organism>
<dbReference type="EMBL" id="CP111019">
    <property type="protein sequence ID" value="WAR12843.1"/>
    <property type="molecule type" value="Genomic_DNA"/>
</dbReference>
<dbReference type="InterPro" id="IPR003598">
    <property type="entry name" value="Ig_sub2"/>
</dbReference>
<feature type="domain" description="Ig-like" evidence="3">
    <location>
        <begin position="1"/>
        <end position="87"/>
    </location>
</feature>
<dbReference type="PANTHER" id="PTHR45080">
    <property type="entry name" value="CONTACTIN 5"/>
    <property type="match status" value="1"/>
</dbReference>
<name>A0ABY7ES95_MYAAR</name>
<evidence type="ECO:0000256" key="1">
    <source>
        <dbReference type="ARBA" id="ARBA00022729"/>
    </source>
</evidence>
<gene>
    <name evidence="4" type="ORF">MAR_027023</name>
</gene>
<proteinExistence type="predicted"/>
<sequence>EVTILVNGNDVTAVLPYQVRILEGGGLHVQCIPNAGASDVSWEIRPGSSGAQTVFSRSLNITEVSPHDAGSYTCNAATLSNSTSVISLGFTLEVLYLHAPVISSDTALFEEKEVHLVCHVDAFPQPIFQWRTENGIPLQTGRSLQTVPTAGEIYPLSNGFAIDYKCVVSATLVPRFSQAIGIEQEAIKTITVYKRVRIGGFSNTGRLFSIEDGGNVNITCLATGSPPPYFRWELVATGDVVKQGQNLISEHITKEMQGEYRCHALNSIPLNNG</sequence>
<dbReference type="Proteomes" id="UP001164746">
    <property type="component" value="Chromosome 8"/>
</dbReference>